<keyword evidence="1" id="KW-0472">Membrane</keyword>
<keyword evidence="1" id="KW-1133">Transmembrane helix</keyword>
<evidence type="ECO:0000313" key="2">
    <source>
        <dbReference type="EMBL" id="MPM61937.1"/>
    </source>
</evidence>
<comment type="caution">
    <text evidence="2">The sequence shown here is derived from an EMBL/GenBank/DDBJ whole genome shotgun (WGS) entry which is preliminary data.</text>
</comment>
<feature type="transmembrane region" description="Helical" evidence="1">
    <location>
        <begin position="25"/>
        <end position="48"/>
    </location>
</feature>
<accession>A0A645B964</accession>
<sequence>MITEGNAMSAAKRSGVSRVVKMKDFFFTLIKNSLEIIKNILFVFILIWY</sequence>
<name>A0A645B964_9ZZZZ</name>
<evidence type="ECO:0000256" key="1">
    <source>
        <dbReference type="SAM" id="Phobius"/>
    </source>
</evidence>
<proteinExistence type="predicted"/>
<gene>
    <name evidence="2" type="ORF">SDC9_108801</name>
</gene>
<reference evidence="2" key="1">
    <citation type="submission" date="2019-08" db="EMBL/GenBank/DDBJ databases">
        <authorList>
            <person name="Kucharzyk K."/>
            <person name="Murdoch R.W."/>
            <person name="Higgins S."/>
            <person name="Loffler F."/>
        </authorList>
    </citation>
    <scope>NUCLEOTIDE SEQUENCE</scope>
</reference>
<keyword evidence="1" id="KW-0812">Transmembrane</keyword>
<protein>
    <submittedName>
        <fullName evidence="2">Uncharacterized protein</fullName>
    </submittedName>
</protein>
<dbReference type="AlphaFoldDB" id="A0A645B964"/>
<organism evidence="2">
    <name type="scientific">bioreactor metagenome</name>
    <dbReference type="NCBI Taxonomy" id="1076179"/>
    <lineage>
        <taxon>unclassified sequences</taxon>
        <taxon>metagenomes</taxon>
        <taxon>ecological metagenomes</taxon>
    </lineage>
</organism>
<dbReference type="EMBL" id="VSSQ01018605">
    <property type="protein sequence ID" value="MPM61937.1"/>
    <property type="molecule type" value="Genomic_DNA"/>
</dbReference>